<gene>
    <name evidence="1" type="ORF">MetexDRAFT_0377</name>
</gene>
<protein>
    <submittedName>
        <fullName evidence="1">Uncharacterized protein</fullName>
    </submittedName>
</protein>
<comment type="caution">
    <text evidence="1">The sequence shown here is derived from an EMBL/GenBank/DDBJ whole genome shotgun (WGS) entry which is preliminary data.</text>
</comment>
<evidence type="ECO:0000313" key="2">
    <source>
        <dbReference type="Proteomes" id="UP000004382"/>
    </source>
</evidence>
<name>H1KCL5_METEX</name>
<dbReference type="PATRIC" id="fig|882800.3.peg.355"/>
<dbReference type="Proteomes" id="UP000004382">
    <property type="component" value="Unassembled WGS sequence"/>
</dbReference>
<accession>H1KCL5</accession>
<dbReference type="AlphaFoldDB" id="H1KCL5"/>
<organism evidence="1 2">
    <name type="scientific">Methylorubrum extorquens DSM 13060</name>
    <dbReference type="NCBI Taxonomy" id="882800"/>
    <lineage>
        <taxon>Bacteria</taxon>
        <taxon>Pseudomonadati</taxon>
        <taxon>Pseudomonadota</taxon>
        <taxon>Alphaproteobacteria</taxon>
        <taxon>Hyphomicrobiales</taxon>
        <taxon>Methylobacteriaceae</taxon>
        <taxon>Methylorubrum</taxon>
    </lineage>
</organism>
<evidence type="ECO:0000313" key="1">
    <source>
        <dbReference type="EMBL" id="EHP94688.1"/>
    </source>
</evidence>
<proteinExistence type="predicted"/>
<sequence>MTKDDLNQKAELAVWPRSTRAAVAAGRAFATLREALSAACEAMTAGKDAWIVTEGGDILSPAWIRANGQALAS</sequence>
<reference evidence="1 2" key="1">
    <citation type="submission" date="2011-09" db="EMBL/GenBank/DDBJ databases">
        <title>The draft genome of Methylobacterium extorquens DSM 13060.</title>
        <authorList>
            <consortium name="US DOE Joint Genome Institute (JGI-PGF)"/>
            <person name="Lucas S."/>
            <person name="Han J."/>
            <person name="Lapidus A."/>
            <person name="Cheng J.-F."/>
            <person name="Goodwin L."/>
            <person name="Pitluck S."/>
            <person name="Peters L."/>
            <person name="Land M.L."/>
            <person name="Hauser L."/>
            <person name="Koskimaki J."/>
            <person name="Halonen O."/>
            <person name="Pirttila A."/>
            <person name="Frank C."/>
            <person name="Woyke T.J."/>
        </authorList>
    </citation>
    <scope>NUCLEOTIDE SEQUENCE [LARGE SCALE GENOMIC DNA]</scope>
    <source>
        <strain evidence="1 2">DSM 13060</strain>
    </source>
</reference>
<dbReference type="EMBL" id="AGJK01000005">
    <property type="protein sequence ID" value="EHP94688.1"/>
    <property type="molecule type" value="Genomic_DNA"/>
</dbReference>